<protein>
    <submittedName>
        <fullName evidence="1">Uncharacterized protein</fullName>
    </submittedName>
</protein>
<dbReference type="RefSeq" id="WP_116277595.1">
    <property type="nucleotide sequence ID" value="NZ_NFZX01000007.1"/>
</dbReference>
<evidence type="ECO:0000313" key="1">
    <source>
        <dbReference type="EMBL" id="RFA36244.1"/>
    </source>
</evidence>
<name>A0A3E0WTE8_9BACI</name>
<dbReference type="Proteomes" id="UP000256488">
    <property type="component" value="Unassembled WGS sequence"/>
</dbReference>
<comment type="caution">
    <text evidence="1">The sequence shown here is derived from an EMBL/GenBank/DDBJ whole genome shotgun (WGS) entry which is preliminary data.</text>
</comment>
<organism evidence="1 2">
    <name type="scientific">Virgibacillus dokdonensis</name>
    <dbReference type="NCBI Taxonomy" id="302167"/>
    <lineage>
        <taxon>Bacteria</taxon>
        <taxon>Bacillati</taxon>
        <taxon>Bacillota</taxon>
        <taxon>Bacilli</taxon>
        <taxon>Bacillales</taxon>
        <taxon>Bacillaceae</taxon>
        <taxon>Virgibacillus</taxon>
    </lineage>
</organism>
<proteinExistence type="predicted"/>
<accession>A0A3E0WTE8</accession>
<sequence>MKKYVVIEERVYTRDGVLSVHDNLEEAEQTLVSLSGAYNPKILVFENGERTGETIGYYDTVNKMRYLNPYAGEGIEINLFDDPEDEYVGTAIKDGEEYRVRLCGSNSLMFDMYEVNVVYAIKDDEKKIVAYTDRLMYFMLKPNRLADAEYVVAYGDDQNHTDDYHVTFNK</sequence>
<reference evidence="1 2" key="1">
    <citation type="submission" date="2017-05" db="EMBL/GenBank/DDBJ databases">
        <title>Virgibacillus sp. AK90 isolated from a saltern of Kakinada, India.</title>
        <authorList>
            <person name="Gupta V."/>
            <person name="Sidhu C."/>
            <person name="Korpole S."/>
            <person name="Pinnaka A.K."/>
        </authorList>
    </citation>
    <scope>NUCLEOTIDE SEQUENCE [LARGE SCALE GENOMIC DNA]</scope>
    <source>
        <strain evidence="1 2">AK90</strain>
    </source>
</reference>
<dbReference type="AlphaFoldDB" id="A0A3E0WTE8"/>
<evidence type="ECO:0000313" key="2">
    <source>
        <dbReference type="Proteomes" id="UP000256488"/>
    </source>
</evidence>
<dbReference type="EMBL" id="NFZX01000007">
    <property type="protein sequence ID" value="RFA36244.1"/>
    <property type="molecule type" value="Genomic_DNA"/>
</dbReference>
<gene>
    <name evidence="1" type="ORF">CAI16_05500</name>
</gene>